<dbReference type="InterPro" id="IPR017900">
    <property type="entry name" value="4Fe4S_Fe_S_CS"/>
</dbReference>
<keyword evidence="3" id="KW-0411">Iron-sulfur</keyword>
<reference evidence="5 6" key="1">
    <citation type="submission" date="2019-07" db="EMBL/GenBank/DDBJ databases">
        <title>Genomic Encyclopedia of Archaeal and Bacterial Type Strains, Phase II (KMG-II): from individual species to whole genera.</title>
        <authorList>
            <person name="Goeker M."/>
        </authorList>
    </citation>
    <scope>NUCLEOTIDE SEQUENCE [LARGE SCALE GENOMIC DNA]</scope>
    <source>
        <strain evidence="5 6">ATCC BAA-1139</strain>
    </source>
</reference>
<dbReference type="OrthoDB" id="9815745at2"/>
<evidence type="ECO:0000256" key="3">
    <source>
        <dbReference type="ARBA" id="ARBA00023014"/>
    </source>
</evidence>
<evidence type="ECO:0000259" key="4">
    <source>
        <dbReference type="PROSITE" id="PS51379"/>
    </source>
</evidence>
<dbReference type="SUPFAM" id="SSF46548">
    <property type="entry name" value="alpha-helical ferredoxin"/>
    <property type="match status" value="1"/>
</dbReference>
<keyword evidence="1" id="KW-0479">Metal-binding</keyword>
<protein>
    <submittedName>
        <fullName evidence="5">Epoxyqueuosine reductase QueG</fullName>
    </submittedName>
</protein>
<dbReference type="InterPro" id="IPR017896">
    <property type="entry name" value="4Fe4S_Fe-S-bd"/>
</dbReference>
<keyword evidence="6" id="KW-1185">Reference proteome</keyword>
<evidence type="ECO:0000313" key="5">
    <source>
        <dbReference type="EMBL" id="TWJ14306.1"/>
    </source>
</evidence>
<dbReference type="PANTHER" id="PTHR42827:SF1">
    <property type="entry name" value="IRON-SULFUR CLUSTER-BINDING PROTEIN"/>
    <property type="match status" value="1"/>
</dbReference>
<proteinExistence type="predicted"/>
<name>A0A562V8S9_9BACT</name>
<dbReference type="EMBL" id="VLLN01000029">
    <property type="protein sequence ID" value="TWJ14306.1"/>
    <property type="molecule type" value="Genomic_DNA"/>
</dbReference>
<evidence type="ECO:0000256" key="2">
    <source>
        <dbReference type="ARBA" id="ARBA00023004"/>
    </source>
</evidence>
<dbReference type="Gene3D" id="3.30.70.20">
    <property type="match status" value="1"/>
</dbReference>
<dbReference type="Pfam" id="PF00037">
    <property type="entry name" value="Fer4"/>
    <property type="match status" value="1"/>
</dbReference>
<feature type="domain" description="4Fe-4S ferredoxin-type" evidence="4">
    <location>
        <begin position="157"/>
        <end position="186"/>
    </location>
</feature>
<organism evidence="5 6">
    <name type="scientific">Geobacter argillaceus</name>
    <dbReference type="NCBI Taxonomy" id="345631"/>
    <lineage>
        <taxon>Bacteria</taxon>
        <taxon>Pseudomonadati</taxon>
        <taxon>Thermodesulfobacteriota</taxon>
        <taxon>Desulfuromonadia</taxon>
        <taxon>Geobacterales</taxon>
        <taxon>Geobacteraceae</taxon>
        <taxon>Geobacter</taxon>
    </lineage>
</organism>
<dbReference type="GO" id="GO:0046872">
    <property type="term" value="F:metal ion binding"/>
    <property type="evidence" value="ECO:0007669"/>
    <property type="project" value="UniProtKB-KW"/>
</dbReference>
<keyword evidence="2" id="KW-0408">Iron</keyword>
<sequence>MKQNIKAYALELGVDDVGFAAAAGYDSPLTPALDTIFPGARTLIVMAFREASHCESENMRIAMGGRLAIMDFMKSSSYKLSHLLEREYGAKAMMIPMSYPSDISPEAKFGLIGDFSHRHAAIAAGLGSWGRHNLVIHPTLGARVLFSTILTDIELAADPPVTQELCTGCNLCVESCPGNALASEGKTEQMKCLVHSQPYGIGANIRFWKRFVDTPPEDQKKMLATPEYMRLYQASFIGYQYHCFKCYSVCPIGR</sequence>
<dbReference type="PROSITE" id="PS00198">
    <property type="entry name" value="4FE4S_FER_1"/>
    <property type="match status" value="1"/>
</dbReference>
<gene>
    <name evidence="5" type="ORF">JN12_03479</name>
</gene>
<evidence type="ECO:0000313" key="6">
    <source>
        <dbReference type="Proteomes" id="UP000319449"/>
    </source>
</evidence>
<comment type="caution">
    <text evidence="5">The sequence shown here is derived from an EMBL/GenBank/DDBJ whole genome shotgun (WGS) entry which is preliminary data.</text>
</comment>
<dbReference type="PANTHER" id="PTHR42827">
    <property type="entry name" value="IRON-SULFUR CLUSTER-BINDING PROTEIN-RELATED"/>
    <property type="match status" value="1"/>
</dbReference>
<dbReference type="Proteomes" id="UP000319449">
    <property type="component" value="Unassembled WGS sequence"/>
</dbReference>
<dbReference type="RefSeq" id="WP_145025116.1">
    <property type="nucleotide sequence ID" value="NZ_VLLN01000029.1"/>
</dbReference>
<dbReference type="AlphaFoldDB" id="A0A562V8S9"/>
<evidence type="ECO:0000256" key="1">
    <source>
        <dbReference type="ARBA" id="ARBA00022723"/>
    </source>
</evidence>
<dbReference type="PROSITE" id="PS51379">
    <property type="entry name" value="4FE4S_FER_2"/>
    <property type="match status" value="1"/>
</dbReference>
<dbReference type="GO" id="GO:0051536">
    <property type="term" value="F:iron-sulfur cluster binding"/>
    <property type="evidence" value="ECO:0007669"/>
    <property type="project" value="UniProtKB-KW"/>
</dbReference>
<accession>A0A562V8S9</accession>